<dbReference type="AlphaFoldDB" id="A0A3A3FGX8"/>
<evidence type="ECO:0000256" key="1">
    <source>
        <dbReference type="ARBA" id="ARBA00005254"/>
    </source>
</evidence>
<name>A0A3A3FGX8_9BURK</name>
<proteinExistence type="inferred from homology"/>
<evidence type="ECO:0000313" key="4">
    <source>
        <dbReference type="Proteomes" id="UP000265955"/>
    </source>
</evidence>
<dbReference type="PANTHER" id="PTHR43802:SF1">
    <property type="entry name" value="IP11341P-RELATED"/>
    <property type="match status" value="1"/>
</dbReference>
<keyword evidence="4" id="KW-1185">Reference proteome</keyword>
<dbReference type="RefSeq" id="WP_119772282.1">
    <property type="nucleotide sequence ID" value="NZ_QYUO01000003.1"/>
</dbReference>
<keyword evidence="3" id="KW-0413">Isomerase</keyword>
<sequence>MTFALYERVDNVGIITLNRPDRLNAISGAVLADFETALSEGLGDSLTSVLIVTGAGRAFCSGDDLQEYEAQAESEAAAKRHIQAIQQITRLLLGSEKPVIGAVHGYAVGGGFEWVLNCDIVVASEDLVAFFPEMDWGNFVTGGVTHLLPMTIGYQRTMELLILGEKQSAHRLNDLGIVNFVVPRDQMMQKAMEIARRIGEKSRTSIGRLKSMINQDLGIGLWRALDLEEAATVHAFLQPESADRVKRFTNRKSPKK</sequence>
<dbReference type="SUPFAM" id="SSF52096">
    <property type="entry name" value="ClpP/crotonase"/>
    <property type="match status" value="1"/>
</dbReference>
<dbReference type="OrthoDB" id="9807606at2"/>
<dbReference type="InterPro" id="IPR029045">
    <property type="entry name" value="ClpP/crotonase-like_dom_sf"/>
</dbReference>
<evidence type="ECO:0000313" key="3">
    <source>
        <dbReference type="EMBL" id="RJF92397.1"/>
    </source>
</evidence>
<reference evidence="4" key="1">
    <citation type="submission" date="2018-09" db="EMBL/GenBank/DDBJ databases">
        <authorList>
            <person name="Zhu H."/>
        </authorList>
    </citation>
    <scope>NUCLEOTIDE SEQUENCE [LARGE SCALE GENOMIC DNA]</scope>
    <source>
        <strain evidence="4">K1R23-30</strain>
    </source>
</reference>
<dbReference type="Proteomes" id="UP000265955">
    <property type="component" value="Unassembled WGS sequence"/>
</dbReference>
<dbReference type="Gene3D" id="3.90.226.10">
    <property type="entry name" value="2-enoyl-CoA Hydratase, Chain A, domain 1"/>
    <property type="match status" value="1"/>
</dbReference>
<dbReference type="GO" id="GO:0016853">
    <property type="term" value="F:isomerase activity"/>
    <property type="evidence" value="ECO:0007669"/>
    <property type="project" value="UniProtKB-KW"/>
</dbReference>
<comment type="caution">
    <text evidence="3">The sequence shown here is derived from an EMBL/GenBank/DDBJ whole genome shotgun (WGS) entry which is preliminary data.</text>
</comment>
<dbReference type="PANTHER" id="PTHR43802">
    <property type="entry name" value="ENOYL-COA HYDRATASE"/>
    <property type="match status" value="1"/>
</dbReference>
<organism evidence="3 4">
    <name type="scientific">Noviherbaspirillum saxi</name>
    <dbReference type="NCBI Taxonomy" id="2320863"/>
    <lineage>
        <taxon>Bacteria</taxon>
        <taxon>Pseudomonadati</taxon>
        <taxon>Pseudomonadota</taxon>
        <taxon>Betaproteobacteria</taxon>
        <taxon>Burkholderiales</taxon>
        <taxon>Oxalobacteraceae</taxon>
        <taxon>Noviherbaspirillum</taxon>
    </lineage>
</organism>
<dbReference type="EMBL" id="QYUO01000003">
    <property type="protein sequence ID" value="RJF92397.1"/>
    <property type="molecule type" value="Genomic_DNA"/>
</dbReference>
<accession>A0A3A3FGX8</accession>
<protein>
    <submittedName>
        <fullName evidence="3">Enoyl-CoA hydratase/isomerase family protein</fullName>
    </submittedName>
</protein>
<dbReference type="Pfam" id="PF00378">
    <property type="entry name" value="ECH_1"/>
    <property type="match status" value="1"/>
</dbReference>
<gene>
    <name evidence="3" type="ORF">D3871_27655</name>
</gene>
<dbReference type="InterPro" id="IPR018376">
    <property type="entry name" value="Enoyl-CoA_hyd/isom_CS"/>
</dbReference>
<dbReference type="PROSITE" id="PS00166">
    <property type="entry name" value="ENOYL_COA_HYDRATASE"/>
    <property type="match status" value="1"/>
</dbReference>
<comment type="similarity">
    <text evidence="1 2">Belongs to the enoyl-CoA hydratase/isomerase family.</text>
</comment>
<evidence type="ECO:0000256" key="2">
    <source>
        <dbReference type="RuleBase" id="RU003707"/>
    </source>
</evidence>
<dbReference type="InterPro" id="IPR001753">
    <property type="entry name" value="Enoyl-CoA_hydra/iso"/>
</dbReference>
<dbReference type="CDD" id="cd06558">
    <property type="entry name" value="crotonase-like"/>
    <property type="match status" value="1"/>
</dbReference>